<sequence length="56" mass="6362">MLNIFILLISVVTFALMTSDPRASQKSNQQSVWQKQKPSVEIHDLAVKPHKQSDEV</sequence>
<dbReference type="AlphaFoldDB" id="A0A1C4GVI1"/>
<dbReference type="RefSeq" id="WP_171256887.1">
    <property type="nucleotide sequence ID" value="NZ_FMBK01000008.1"/>
</dbReference>
<feature type="region of interest" description="Disordered" evidence="1">
    <location>
        <begin position="22"/>
        <end position="56"/>
    </location>
</feature>
<organism evidence="3 4">
    <name type="scientific">Acinetobacter albensis</name>
    <dbReference type="NCBI Taxonomy" id="1673609"/>
    <lineage>
        <taxon>Bacteria</taxon>
        <taxon>Pseudomonadati</taxon>
        <taxon>Pseudomonadota</taxon>
        <taxon>Gammaproteobacteria</taxon>
        <taxon>Moraxellales</taxon>
        <taxon>Moraxellaceae</taxon>
        <taxon>Acinetobacter</taxon>
    </lineage>
</organism>
<proteinExistence type="predicted"/>
<dbReference type="EMBL" id="FMBK01000008">
    <property type="protein sequence ID" value="SCC72174.1"/>
    <property type="molecule type" value="Genomic_DNA"/>
</dbReference>
<dbReference type="Proteomes" id="UP000243661">
    <property type="component" value="Unassembled WGS sequence"/>
</dbReference>
<evidence type="ECO:0000256" key="2">
    <source>
        <dbReference type="SAM" id="SignalP"/>
    </source>
</evidence>
<gene>
    <name evidence="3" type="ORF">GA0116959_10827</name>
</gene>
<name>A0A1C4GVI1_9GAMM</name>
<accession>A0A1C4GVI1</accession>
<feature type="compositionally biased region" description="Polar residues" evidence="1">
    <location>
        <begin position="22"/>
        <end position="37"/>
    </location>
</feature>
<reference evidence="3 4" key="1">
    <citation type="submission" date="2016-08" db="EMBL/GenBank/DDBJ databases">
        <authorList>
            <person name="Seilhamer J.J."/>
        </authorList>
    </citation>
    <scope>NUCLEOTIDE SEQUENCE [LARGE SCALE GENOMIC DNA]</scope>
    <source>
        <strain evidence="3 4">ANC 4874</strain>
    </source>
</reference>
<keyword evidence="2" id="KW-0732">Signal</keyword>
<feature type="chain" id="PRO_5012227148" evidence="2">
    <location>
        <begin position="16"/>
        <end position="56"/>
    </location>
</feature>
<evidence type="ECO:0000313" key="4">
    <source>
        <dbReference type="Proteomes" id="UP000243661"/>
    </source>
</evidence>
<feature type="signal peptide" evidence="2">
    <location>
        <begin position="1"/>
        <end position="15"/>
    </location>
</feature>
<evidence type="ECO:0000256" key="1">
    <source>
        <dbReference type="SAM" id="MobiDB-lite"/>
    </source>
</evidence>
<feature type="compositionally biased region" description="Basic and acidic residues" evidence="1">
    <location>
        <begin position="38"/>
        <end position="56"/>
    </location>
</feature>
<protein>
    <submittedName>
        <fullName evidence="3">Uncharacterized protein</fullName>
    </submittedName>
</protein>
<evidence type="ECO:0000313" key="3">
    <source>
        <dbReference type="EMBL" id="SCC72174.1"/>
    </source>
</evidence>